<dbReference type="GO" id="GO:0140078">
    <property type="term" value="F:class I DNA-(apurinic or apyrimidinic site) endonuclease activity"/>
    <property type="evidence" value="ECO:0007669"/>
    <property type="project" value="UniProtKB-EC"/>
</dbReference>
<proteinExistence type="inferred from homology"/>
<dbReference type="InterPro" id="IPR000214">
    <property type="entry name" value="Znf_DNA_glyclase/AP_lyase"/>
</dbReference>
<keyword evidence="12" id="KW-0862">Zinc</keyword>
<comment type="catalytic activity">
    <reaction evidence="19">
        <text>2'-deoxyribonucleotide-(2'-deoxyribose 5'-phosphate)-2'-deoxyribonucleotide-DNA = a 3'-end 2'-deoxyribonucleotide-(2,3-dehydro-2,3-deoxyribose 5'-phosphate)-DNA + a 5'-end 5'-phospho-2'-deoxyribonucleoside-DNA + H(+)</text>
        <dbReference type="Rhea" id="RHEA:66592"/>
        <dbReference type="Rhea" id="RHEA-COMP:13180"/>
        <dbReference type="Rhea" id="RHEA-COMP:16897"/>
        <dbReference type="Rhea" id="RHEA-COMP:17067"/>
        <dbReference type="ChEBI" id="CHEBI:15378"/>
        <dbReference type="ChEBI" id="CHEBI:136412"/>
        <dbReference type="ChEBI" id="CHEBI:157695"/>
        <dbReference type="ChEBI" id="CHEBI:167181"/>
        <dbReference type="EC" id="4.2.99.18"/>
    </reaction>
</comment>
<dbReference type="GO" id="GO:0008270">
    <property type="term" value="F:zinc ion binding"/>
    <property type="evidence" value="ECO:0007669"/>
    <property type="project" value="UniProtKB-KW"/>
</dbReference>
<evidence type="ECO:0000256" key="10">
    <source>
        <dbReference type="ARBA" id="ARBA00022771"/>
    </source>
</evidence>
<evidence type="ECO:0000256" key="9">
    <source>
        <dbReference type="ARBA" id="ARBA00022763"/>
    </source>
</evidence>
<evidence type="ECO:0000256" key="13">
    <source>
        <dbReference type="ARBA" id="ARBA00023125"/>
    </source>
</evidence>
<dbReference type="InterPro" id="IPR035937">
    <property type="entry name" value="FPG_N"/>
</dbReference>
<evidence type="ECO:0000256" key="14">
    <source>
        <dbReference type="ARBA" id="ARBA00023204"/>
    </source>
</evidence>
<keyword evidence="10 20" id="KW-0863">Zinc-finger</keyword>
<evidence type="ECO:0000256" key="7">
    <source>
        <dbReference type="ARBA" id="ARBA00016240"/>
    </source>
</evidence>
<name>A0A6N2YCW8_STASI</name>
<keyword evidence="17 23" id="KW-0326">Glycosidase</keyword>
<evidence type="ECO:0000256" key="19">
    <source>
        <dbReference type="ARBA" id="ARBA00044632"/>
    </source>
</evidence>
<dbReference type="SUPFAM" id="SSF46946">
    <property type="entry name" value="S13-like H2TH domain"/>
    <property type="match status" value="1"/>
</dbReference>
<keyword evidence="13" id="KW-0238">DNA-binding</keyword>
<comment type="cofactor">
    <cofactor evidence="2">
        <name>Zn(2+)</name>
        <dbReference type="ChEBI" id="CHEBI:29105"/>
    </cofactor>
</comment>
<evidence type="ECO:0000256" key="15">
    <source>
        <dbReference type="ARBA" id="ARBA00023239"/>
    </source>
</evidence>
<dbReference type="PROSITE" id="PS51068">
    <property type="entry name" value="FPG_CAT"/>
    <property type="match status" value="1"/>
</dbReference>
<dbReference type="SUPFAM" id="SSF57716">
    <property type="entry name" value="Glucocorticoid receptor-like (DNA-binding domain)"/>
    <property type="match status" value="1"/>
</dbReference>
<dbReference type="GO" id="GO:0006284">
    <property type="term" value="P:base-excision repair"/>
    <property type="evidence" value="ECO:0007669"/>
    <property type="project" value="InterPro"/>
</dbReference>
<comment type="catalytic activity">
    <reaction evidence="1">
        <text>Hydrolysis of DNA containing ring-opened 7-methylguanine residues, releasing 2,6-diamino-4-hydroxy-5-(N-methyl)formamidopyrimidine.</text>
        <dbReference type="EC" id="3.2.2.23"/>
    </reaction>
</comment>
<evidence type="ECO:0000256" key="5">
    <source>
        <dbReference type="ARBA" id="ARBA00012024"/>
    </source>
</evidence>
<dbReference type="EC" id="4.2.99.18" evidence="6"/>
<accession>A0A6N2YCW8</accession>
<dbReference type="SMART" id="SM01232">
    <property type="entry name" value="H2TH"/>
    <property type="match status" value="1"/>
</dbReference>
<dbReference type="NCBIfam" id="NF002211">
    <property type="entry name" value="PRK01103.1"/>
    <property type="match status" value="1"/>
</dbReference>
<evidence type="ECO:0000256" key="11">
    <source>
        <dbReference type="ARBA" id="ARBA00022801"/>
    </source>
</evidence>
<comment type="subunit">
    <text evidence="4">Monomer.</text>
</comment>
<dbReference type="InterPro" id="IPR015886">
    <property type="entry name" value="H2TH_FPG"/>
</dbReference>
<gene>
    <name evidence="23" type="primary">mutM</name>
    <name evidence="23" type="ORF">SSLFYP27_00310</name>
</gene>
<evidence type="ECO:0000259" key="22">
    <source>
        <dbReference type="PROSITE" id="PS51068"/>
    </source>
</evidence>
<keyword evidence="16" id="KW-0511">Multifunctional enzyme</keyword>
<dbReference type="InterPro" id="IPR010979">
    <property type="entry name" value="Ribosomal_uS13-like_H2TH"/>
</dbReference>
<dbReference type="Pfam" id="PF06827">
    <property type="entry name" value="zf-FPG_IleRS"/>
    <property type="match status" value="1"/>
</dbReference>
<evidence type="ECO:0000256" key="8">
    <source>
        <dbReference type="ARBA" id="ARBA00022723"/>
    </source>
</evidence>
<dbReference type="Gene3D" id="3.20.190.10">
    <property type="entry name" value="MutM-like, N-terminal"/>
    <property type="match status" value="1"/>
</dbReference>
<evidence type="ECO:0000256" key="20">
    <source>
        <dbReference type="PROSITE-ProRule" id="PRU00391"/>
    </source>
</evidence>
<dbReference type="PANTHER" id="PTHR22993">
    <property type="entry name" value="FORMAMIDOPYRIMIDINE-DNA GLYCOSYLASE"/>
    <property type="match status" value="1"/>
</dbReference>
<dbReference type="InterPro" id="IPR015887">
    <property type="entry name" value="DNA_glyclase_Znf_dom_DNA_BS"/>
</dbReference>
<keyword evidence="14" id="KW-0234">DNA repair</keyword>
<protein>
    <recommendedName>
        <fullName evidence="7">Formamidopyrimidine-DNA glycosylase</fullName>
        <ecNumber evidence="5">3.2.2.23</ecNumber>
        <ecNumber evidence="6">4.2.99.18</ecNumber>
    </recommendedName>
    <alternativeName>
        <fullName evidence="18">DNA-(apurinic or apyrimidinic site) lyase MutM</fullName>
    </alternativeName>
</protein>
<dbReference type="Pfam" id="PF06831">
    <property type="entry name" value="H2TH"/>
    <property type="match status" value="1"/>
</dbReference>
<keyword evidence="9" id="KW-0227">DNA damage</keyword>
<dbReference type="GO" id="GO:0003690">
    <property type="term" value="F:double-stranded DNA binding"/>
    <property type="evidence" value="ECO:0007669"/>
    <property type="project" value="UniProtKB-ARBA"/>
</dbReference>
<dbReference type="InterPro" id="IPR010663">
    <property type="entry name" value="Znf_FPG/IleRS"/>
</dbReference>
<dbReference type="PROSITE" id="PS51066">
    <property type="entry name" value="ZF_FPG_2"/>
    <property type="match status" value="1"/>
</dbReference>
<evidence type="ECO:0000256" key="3">
    <source>
        <dbReference type="ARBA" id="ARBA00009409"/>
    </source>
</evidence>
<dbReference type="InterPro" id="IPR012319">
    <property type="entry name" value="FPG_cat"/>
</dbReference>
<dbReference type="FunFam" id="1.10.8.50:FF:000003">
    <property type="entry name" value="Formamidopyrimidine-DNA glycosylase"/>
    <property type="match status" value="1"/>
</dbReference>
<reference evidence="23" key="1">
    <citation type="submission" date="2019-11" db="EMBL/GenBank/DDBJ databases">
        <authorList>
            <person name="Feng L."/>
        </authorList>
    </citation>
    <scope>NUCLEOTIDE SEQUENCE</scope>
    <source>
        <strain evidence="23">SsimulansLFYP27</strain>
    </source>
</reference>
<keyword evidence="8" id="KW-0479">Metal-binding</keyword>
<evidence type="ECO:0000256" key="2">
    <source>
        <dbReference type="ARBA" id="ARBA00001947"/>
    </source>
</evidence>
<dbReference type="InterPro" id="IPR020629">
    <property type="entry name" value="FPG_Glyclase"/>
</dbReference>
<feature type="domain" description="Formamidopyrimidine-DNA glycosylase catalytic" evidence="22">
    <location>
        <begin position="2"/>
        <end position="133"/>
    </location>
</feature>
<organism evidence="23">
    <name type="scientific">Staphylococcus simulans</name>
    <dbReference type="NCBI Taxonomy" id="1286"/>
    <lineage>
        <taxon>Bacteria</taxon>
        <taxon>Bacillati</taxon>
        <taxon>Bacillota</taxon>
        <taxon>Bacilli</taxon>
        <taxon>Bacillales</taxon>
        <taxon>Staphylococcaceae</taxon>
        <taxon>Staphylococcus</taxon>
    </lineage>
</organism>
<evidence type="ECO:0000313" key="23">
    <source>
        <dbReference type="EMBL" id="VYT63442.1"/>
    </source>
</evidence>
<dbReference type="CDD" id="cd08966">
    <property type="entry name" value="EcFpg-like_N"/>
    <property type="match status" value="1"/>
</dbReference>
<evidence type="ECO:0000256" key="6">
    <source>
        <dbReference type="ARBA" id="ARBA00012720"/>
    </source>
</evidence>
<dbReference type="Gene3D" id="1.10.8.50">
    <property type="match status" value="1"/>
</dbReference>
<evidence type="ECO:0000256" key="12">
    <source>
        <dbReference type="ARBA" id="ARBA00022833"/>
    </source>
</evidence>
<evidence type="ECO:0000256" key="18">
    <source>
        <dbReference type="ARBA" id="ARBA00030638"/>
    </source>
</evidence>
<dbReference type="EMBL" id="CACRUO010000005">
    <property type="protein sequence ID" value="VYT63442.1"/>
    <property type="molecule type" value="Genomic_DNA"/>
</dbReference>
<evidence type="ECO:0000256" key="16">
    <source>
        <dbReference type="ARBA" id="ARBA00023268"/>
    </source>
</evidence>
<dbReference type="RefSeq" id="WP_156666383.1">
    <property type="nucleotide sequence ID" value="NZ_CACRUO010000005.1"/>
</dbReference>
<dbReference type="AlphaFoldDB" id="A0A6N2YCW8"/>
<keyword evidence="15" id="KW-0456">Lyase</keyword>
<comment type="similarity">
    <text evidence="3">Belongs to the FPG family.</text>
</comment>
<dbReference type="Pfam" id="PF01149">
    <property type="entry name" value="Fapy_DNA_glyco"/>
    <property type="match status" value="1"/>
</dbReference>
<evidence type="ECO:0000256" key="17">
    <source>
        <dbReference type="ARBA" id="ARBA00023295"/>
    </source>
</evidence>
<dbReference type="PANTHER" id="PTHR22993:SF9">
    <property type="entry name" value="FORMAMIDOPYRIMIDINE-DNA GLYCOSYLASE"/>
    <property type="match status" value="1"/>
</dbReference>
<dbReference type="PROSITE" id="PS01242">
    <property type="entry name" value="ZF_FPG_1"/>
    <property type="match status" value="1"/>
</dbReference>
<evidence type="ECO:0000259" key="21">
    <source>
        <dbReference type="PROSITE" id="PS51066"/>
    </source>
</evidence>
<sequence length="290" mass="33279">MPELPEVEHVKRGIEPFVINQIIESVEFSDKVIDGKASGRDTIIKQIDLPMFKNRTEGYKITRVERRSKYILLYLEKDEDKRVLVSHLGMTGGYFVVNDLTEIIVPNYQKHWHVNFKLSNGKQLIFSDIRRFGEIKNVDDITAYTSFEKMAPEPFDDNAYTHYQKQLALPKYQNKPIKQVILDHHVIAGCGNIYACEALFNARIHPKRKVNTLTKQEQKRVFDEVVAVLTLGIEHGGTSISDYRHADGQTGHMQEYLNVYKKKICPVCGGPIETEVIGGRNSHFCPNCQK</sequence>
<dbReference type="SMART" id="SM00898">
    <property type="entry name" value="Fapy_DNA_glyco"/>
    <property type="match status" value="1"/>
</dbReference>
<evidence type="ECO:0000256" key="4">
    <source>
        <dbReference type="ARBA" id="ARBA00011245"/>
    </source>
</evidence>
<dbReference type="NCBIfam" id="TIGR00577">
    <property type="entry name" value="fpg"/>
    <property type="match status" value="1"/>
</dbReference>
<keyword evidence="11 23" id="KW-0378">Hydrolase</keyword>
<dbReference type="SUPFAM" id="SSF81624">
    <property type="entry name" value="N-terminal domain of MutM-like DNA repair proteins"/>
    <property type="match status" value="1"/>
</dbReference>
<feature type="domain" description="FPG-type" evidence="21">
    <location>
        <begin position="258"/>
        <end position="290"/>
    </location>
</feature>
<dbReference type="GO" id="GO:0003684">
    <property type="term" value="F:damaged DNA binding"/>
    <property type="evidence" value="ECO:0007669"/>
    <property type="project" value="InterPro"/>
</dbReference>
<dbReference type="EC" id="3.2.2.23" evidence="5"/>
<dbReference type="GO" id="GO:0034039">
    <property type="term" value="F:8-oxo-7,8-dihydroguanine DNA N-glycosylase activity"/>
    <property type="evidence" value="ECO:0007669"/>
    <property type="project" value="TreeGrafter"/>
</dbReference>
<evidence type="ECO:0000256" key="1">
    <source>
        <dbReference type="ARBA" id="ARBA00001668"/>
    </source>
</evidence>